<dbReference type="RefSeq" id="WP_013655276.1">
    <property type="nucleotide sequence ID" value="NC_015275.1"/>
</dbReference>
<protein>
    <recommendedName>
        <fullName evidence="3">HipA-like C-terminal domain-containing protein</fullName>
    </recommendedName>
</protein>
<dbReference type="AlphaFoldDB" id="F2JI31"/>
<sequence>MRYILLSKNQMLLEFNLKGTLVDELRMLGHKELLPEILKSGKEAALQHWLGTRGIDTTRTNARVLLNELKLKSDRVSAVVFNKGLNMTDCYWIKDTQKDGDMTFEDVSLYRKINIKSISALSISGRAARVPTSINHEVTNIGSFNKAWIKEDGAWWLYKTGSIYNNYAELFTFYLGKHLGMDMAIYKYAVNPEVNAKEHLIASLNFTSEDYMLEHYDSFRYRFEDVGLEDDEEIINNLREVGLNGAYENMLMLDALVANTDRHEFNFGVLKKVDTGEVVRFAPCFDHNLALNAHLNNGEPIGLGLYKLCKRTVGTARMKAFLKEMSIEDIYEIDKRVRENLRTDVEFKFVIDYFKNILQDLKNSDN</sequence>
<dbReference type="HOGENOM" id="CLU_064915_0_0_9"/>
<dbReference type="EMBL" id="CP002582">
    <property type="protein sequence ID" value="ADZ81975.1"/>
    <property type="molecule type" value="Genomic_DNA"/>
</dbReference>
<evidence type="ECO:0008006" key="3">
    <source>
        <dbReference type="Google" id="ProtNLM"/>
    </source>
</evidence>
<name>F2JI31_CELLD</name>
<dbReference type="eggNOG" id="COG3550">
    <property type="taxonomic scope" value="Bacteria"/>
</dbReference>
<dbReference type="Gene3D" id="1.10.1070.20">
    <property type="match status" value="1"/>
</dbReference>
<keyword evidence="2" id="KW-1185">Reference proteome</keyword>
<accession>F2JI31</accession>
<reference evidence="1 2" key="1">
    <citation type="journal article" date="2011" name="J. Bacteriol.">
        <title>Complete genome sequence of the cellulose-degrading bacterium Cellulosilyticum lentocellum.</title>
        <authorList>
            <consortium name="US DOE Joint Genome Institute"/>
            <person name="Miller D.A."/>
            <person name="Suen G."/>
            <person name="Bruce D."/>
            <person name="Copeland A."/>
            <person name="Cheng J.F."/>
            <person name="Detter C."/>
            <person name="Goodwin L.A."/>
            <person name="Han C.S."/>
            <person name="Hauser L.J."/>
            <person name="Land M.L."/>
            <person name="Lapidus A."/>
            <person name="Lucas S."/>
            <person name="Meincke L."/>
            <person name="Pitluck S."/>
            <person name="Tapia R."/>
            <person name="Teshima H."/>
            <person name="Woyke T."/>
            <person name="Fox B.G."/>
            <person name="Angert E.R."/>
            <person name="Currie C.R."/>
        </authorList>
    </citation>
    <scope>NUCLEOTIDE SEQUENCE [LARGE SCALE GENOMIC DNA]</scope>
    <source>
        <strain evidence="2">ATCC 49066 / DSM 5427 / NCIMB 11756 / RHM5</strain>
    </source>
</reference>
<evidence type="ECO:0000313" key="2">
    <source>
        <dbReference type="Proteomes" id="UP000008467"/>
    </source>
</evidence>
<evidence type="ECO:0000313" key="1">
    <source>
        <dbReference type="EMBL" id="ADZ81975.1"/>
    </source>
</evidence>
<dbReference type="STRING" id="642492.Clole_0222"/>
<gene>
    <name evidence="1" type="ordered locus">Clole_0222</name>
</gene>
<dbReference type="Proteomes" id="UP000008467">
    <property type="component" value="Chromosome"/>
</dbReference>
<dbReference type="KEGG" id="cle:Clole_0222"/>
<proteinExistence type="predicted"/>
<organism evidence="1 2">
    <name type="scientific">Cellulosilyticum lentocellum (strain ATCC 49066 / DSM 5427 / NCIMB 11756 / RHM5)</name>
    <name type="common">Clostridium lentocellum</name>
    <dbReference type="NCBI Taxonomy" id="642492"/>
    <lineage>
        <taxon>Bacteria</taxon>
        <taxon>Bacillati</taxon>
        <taxon>Bacillota</taxon>
        <taxon>Clostridia</taxon>
        <taxon>Lachnospirales</taxon>
        <taxon>Cellulosilyticaceae</taxon>
        <taxon>Cellulosilyticum</taxon>
    </lineage>
</organism>